<evidence type="ECO:0000256" key="1">
    <source>
        <dbReference type="SAM" id="Phobius"/>
    </source>
</evidence>
<name>A0A1R1RP48_9BACI</name>
<dbReference type="Proteomes" id="UP000324326">
    <property type="component" value="Unassembled WGS sequence"/>
</dbReference>
<keyword evidence="1" id="KW-0812">Transmembrane</keyword>
<reference evidence="2 5" key="2">
    <citation type="submission" date="2018-08" db="EMBL/GenBank/DDBJ databases">
        <title>Bacillus phenotypic plasticity.</title>
        <authorList>
            <person name="Hurtado E."/>
        </authorList>
    </citation>
    <scope>NUCLEOTIDE SEQUENCE [LARGE SCALE GENOMIC DNA]</scope>
    <source>
        <strain evidence="2 5">427</strain>
    </source>
</reference>
<keyword evidence="1" id="KW-0472">Membrane</keyword>
<dbReference type="EMBL" id="QSND01000002">
    <property type="protein sequence ID" value="KAA6450344.1"/>
    <property type="molecule type" value="Genomic_DNA"/>
</dbReference>
<evidence type="ECO:0000313" key="5">
    <source>
        <dbReference type="Proteomes" id="UP000324326"/>
    </source>
</evidence>
<dbReference type="Pfam" id="PF16935">
    <property type="entry name" value="Hol_Tox"/>
    <property type="match status" value="1"/>
</dbReference>
<dbReference type="EMBL" id="MTJL01000014">
    <property type="protein sequence ID" value="OMI06648.1"/>
    <property type="molecule type" value="Genomic_DNA"/>
</dbReference>
<dbReference type="AlphaFoldDB" id="A0A1R1RP48"/>
<evidence type="ECO:0000313" key="2">
    <source>
        <dbReference type="EMBL" id="KAA6450344.1"/>
    </source>
</evidence>
<accession>A0A1R1RP48</accession>
<comment type="caution">
    <text evidence="3">The sequence shown here is derived from an EMBL/GenBank/DDBJ whole genome shotgun (WGS) entry which is preliminary data.</text>
</comment>
<dbReference type="InterPro" id="IPR031616">
    <property type="entry name" value="BsrE-like"/>
</dbReference>
<protein>
    <submittedName>
        <fullName evidence="3">Hydrophobic toxin</fullName>
    </submittedName>
</protein>
<organism evidence="3 4">
    <name type="scientific">Bacillus swezeyi</name>
    <dbReference type="NCBI Taxonomy" id="1925020"/>
    <lineage>
        <taxon>Bacteria</taxon>
        <taxon>Bacillati</taxon>
        <taxon>Bacillota</taxon>
        <taxon>Bacilli</taxon>
        <taxon>Bacillales</taxon>
        <taxon>Bacillaceae</taxon>
        <taxon>Bacillus</taxon>
    </lineage>
</organism>
<dbReference type="Proteomes" id="UP000187367">
    <property type="component" value="Unassembled WGS sequence"/>
</dbReference>
<feature type="transmembrane region" description="Helical" evidence="1">
    <location>
        <begin position="6"/>
        <end position="23"/>
    </location>
</feature>
<reference evidence="3 4" key="1">
    <citation type="submission" date="2017-01" db="EMBL/GenBank/DDBJ databases">
        <title>Bacillus phylogenomics.</title>
        <authorList>
            <person name="Dunlap C."/>
        </authorList>
    </citation>
    <scope>NUCLEOTIDE SEQUENCE [LARGE SCALE GENOMIC DNA]</scope>
    <source>
        <strain evidence="3 4">NRRL B-41282</strain>
    </source>
</reference>
<evidence type="ECO:0000313" key="4">
    <source>
        <dbReference type="Proteomes" id="UP000187367"/>
    </source>
</evidence>
<sequence>MQMTTFETISLMIAFGMLVAVLSKKEK</sequence>
<dbReference type="RefSeq" id="WP_076762490.1">
    <property type="nucleotide sequence ID" value="NZ_JARMMI010000007.1"/>
</dbReference>
<accession>A0A1R1QPS4</accession>
<keyword evidence="4" id="KW-1185">Reference proteome</keyword>
<keyword evidence="1" id="KW-1133">Transmembrane helix</keyword>
<gene>
    <name evidence="3" type="ORF">BW143_08500</name>
    <name evidence="2" type="ORF">DX927_05555</name>
</gene>
<proteinExistence type="predicted"/>
<evidence type="ECO:0000313" key="3">
    <source>
        <dbReference type="EMBL" id="OMI06648.1"/>
    </source>
</evidence>